<evidence type="ECO:0000313" key="4">
    <source>
        <dbReference type="WBParaSite" id="SRAE_1000346900.1"/>
    </source>
</evidence>
<feature type="signal peptide" evidence="1">
    <location>
        <begin position="1"/>
        <end position="20"/>
    </location>
</feature>
<dbReference type="Proteomes" id="UP000035682">
    <property type="component" value="Unplaced"/>
</dbReference>
<protein>
    <submittedName>
        <fullName evidence="2 4">Uncharacterized protein</fullName>
    </submittedName>
</protein>
<accession>A0A090L624</accession>
<gene>
    <name evidence="2 4 5" type="ORF">SRAE_1000346900</name>
</gene>
<keyword evidence="1" id="KW-0732">Signal</keyword>
<dbReference type="OrthoDB" id="5867870at2759"/>
<evidence type="ECO:0000313" key="5">
    <source>
        <dbReference type="WormBase" id="SRAE_1000346900"/>
    </source>
</evidence>
<evidence type="ECO:0000313" key="3">
    <source>
        <dbReference type="Proteomes" id="UP000035682"/>
    </source>
</evidence>
<proteinExistence type="predicted"/>
<dbReference type="GeneID" id="36377581"/>
<dbReference type="WormBase" id="SRAE_1000346900">
    <property type="protein sequence ID" value="SRP03009"/>
    <property type="gene ID" value="WBGene00260086"/>
</dbReference>
<sequence>MFYYLLIIILFFNNNILTNCTSPWYLTDNIDTKINSNEKSYEDIENNVQFTVNHIPISINNIECEEKCTTTTDCKPGLSCFSTPFENEGCCLRTLKPNETGCVIDDQCKRSCESTHCDFSQYPSRCLCDKGRHFLFNKCWKHCPSFAYSDPVMDSTGFSQCIVKESTKNAILFMRRYSRHLRNNYC</sequence>
<reference evidence="2 3" key="1">
    <citation type="submission" date="2014-09" db="EMBL/GenBank/DDBJ databases">
        <authorList>
            <person name="Martin A.A."/>
        </authorList>
    </citation>
    <scope>NUCLEOTIDE SEQUENCE</scope>
    <source>
        <strain evidence="3">ED321</strain>
        <strain evidence="2">ED321 Heterogonic</strain>
    </source>
</reference>
<name>A0A090L624_STRRB</name>
<dbReference type="CTD" id="36377581"/>
<organism evidence="2">
    <name type="scientific">Strongyloides ratti</name>
    <name type="common">Parasitic roundworm</name>
    <dbReference type="NCBI Taxonomy" id="34506"/>
    <lineage>
        <taxon>Eukaryota</taxon>
        <taxon>Metazoa</taxon>
        <taxon>Ecdysozoa</taxon>
        <taxon>Nematoda</taxon>
        <taxon>Chromadorea</taxon>
        <taxon>Rhabditida</taxon>
        <taxon>Tylenchina</taxon>
        <taxon>Panagrolaimomorpha</taxon>
        <taxon>Strongyloidoidea</taxon>
        <taxon>Strongyloididae</taxon>
        <taxon>Strongyloides</taxon>
    </lineage>
</organism>
<dbReference type="AlphaFoldDB" id="A0A090L624"/>
<feature type="chain" id="PRO_5015030486" evidence="1">
    <location>
        <begin position="21"/>
        <end position="186"/>
    </location>
</feature>
<reference evidence="4" key="2">
    <citation type="submission" date="2020-12" db="UniProtKB">
        <authorList>
            <consortium name="WormBaseParasite"/>
        </authorList>
    </citation>
    <scope>IDENTIFICATION</scope>
</reference>
<dbReference type="EMBL" id="LN609528">
    <property type="protein sequence ID" value="CEF65216.1"/>
    <property type="molecule type" value="Genomic_DNA"/>
</dbReference>
<dbReference type="RefSeq" id="XP_024504417.1">
    <property type="nucleotide sequence ID" value="XM_024650661.1"/>
</dbReference>
<dbReference type="OMA" id="KGCCLMA"/>
<evidence type="ECO:0000256" key="1">
    <source>
        <dbReference type="SAM" id="SignalP"/>
    </source>
</evidence>
<evidence type="ECO:0000313" key="2">
    <source>
        <dbReference type="EMBL" id="CEF65216.1"/>
    </source>
</evidence>
<dbReference type="WBParaSite" id="SRAE_1000346900.1">
    <property type="protein sequence ID" value="SRAE_1000346900.1"/>
    <property type="gene ID" value="WBGene00260086"/>
</dbReference>
<keyword evidence="3" id="KW-1185">Reference proteome</keyword>